<dbReference type="PANTHER" id="PTHR31435:SF9">
    <property type="entry name" value="PROTEIN NATD1"/>
    <property type="match status" value="1"/>
</dbReference>
<evidence type="ECO:0000313" key="5">
    <source>
        <dbReference type="EMBL" id="KAG0718006.1"/>
    </source>
</evidence>
<dbReference type="PANTHER" id="PTHR31435">
    <property type="entry name" value="PROTEIN NATD1"/>
    <property type="match status" value="1"/>
</dbReference>
<evidence type="ECO:0000259" key="4">
    <source>
        <dbReference type="PROSITE" id="PS51729"/>
    </source>
</evidence>
<evidence type="ECO:0000256" key="3">
    <source>
        <dbReference type="ARBA" id="ARBA00031876"/>
    </source>
</evidence>
<dbReference type="EMBL" id="JACEEZ010016798">
    <property type="protein sequence ID" value="KAG0718006.1"/>
    <property type="molecule type" value="Genomic_DNA"/>
</dbReference>
<dbReference type="InterPro" id="IPR031165">
    <property type="entry name" value="GNAT_YJDJ"/>
</dbReference>
<feature type="domain" description="N-acetyltransferase" evidence="4">
    <location>
        <begin position="34"/>
        <end position="124"/>
    </location>
</feature>
<dbReference type="SUPFAM" id="SSF55729">
    <property type="entry name" value="Acyl-CoA N-acyltransferases (Nat)"/>
    <property type="match status" value="1"/>
</dbReference>
<evidence type="ECO:0000256" key="1">
    <source>
        <dbReference type="ARBA" id="ARBA00006233"/>
    </source>
</evidence>
<comment type="similarity">
    <text evidence="1">Belongs to the NATD1 family.</text>
</comment>
<sequence>MLAAAGGGRRRVAAAACLTARTMAKAAGQQLNVIHDTHNMEFYVKLGEDKAYLQYDILNPKTKAVDLQHTVVPETFRGQGIGKVLAKEAFEYFIGRDQQMKLTCWYLKKYYKDNPLPQYTEKIIQS</sequence>
<dbReference type="Gene3D" id="3.40.630.30">
    <property type="match status" value="1"/>
</dbReference>
<name>A0A8J5CRB4_CHIOP</name>
<evidence type="ECO:0000313" key="6">
    <source>
        <dbReference type="Proteomes" id="UP000770661"/>
    </source>
</evidence>
<organism evidence="5 6">
    <name type="scientific">Chionoecetes opilio</name>
    <name type="common">Atlantic snow crab</name>
    <name type="synonym">Cancer opilio</name>
    <dbReference type="NCBI Taxonomy" id="41210"/>
    <lineage>
        <taxon>Eukaryota</taxon>
        <taxon>Metazoa</taxon>
        <taxon>Ecdysozoa</taxon>
        <taxon>Arthropoda</taxon>
        <taxon>Crustacea</taxon>
        <taxon>Multicrustacea</taxon>
        <taxon>Malacostraca</taxon>
        <taxon>Eumalacostraca</taxon>
        <taxon>Eucarida</taxon>
        <taxon>Decapoda</taxon>
        <taxon>Pleocyemata</taxon>
        <taxon>Brachyura</taxon>
        <taxon>Eubrachyura</taxon>
        <taxon>Majoidea</taxon>
        <taxon>Majidae</taxon>
        <taxon>Chionoecetes</taxon>
    </lineage>
</organism>
<reference evidence="5" key="1">
    <citation type="submission" date="2020-07" db="EMBL/GenBank/DDBJ databases">
        <title>The High-quality genome of the commercially important snow crab, Chionoecetes opilio.</title>
        <authorList>
            <person name="Jeong J.-H."/>
            <person name="Ryu S."/>
        </authorList>
    </citation>
    <scope>NUCLEOTIDE SEQUENCE</scope>
    <source>
        <strain evidence="5">MADBK_172401_WGS</strain>
        <tissue evidence="5">Digestive gland</tissue>
    </source>
</reference>
<dbReference type="PROSITE" id="PS51729">
    <property type="entry name" value="GNAT_YJDJ"/>
    <property type="match status" value="1"/>
</dbReference>
<accession>A0A8J5CRB4</accession>
<comment type="caution">
    <text evidence="5">The sequence shown here is derived from an EMBL/GenBank/DDBJ whole genome shotgun (WGS) entry which is preliminary data.</text>
</comment>
<dbReference type="Pfam" id="PF14542">
    <property type="entry name" value="Acetyltransf_CG"/>
    <property type="match status" value="1"/>
</dbReference>
<dbReference type="Proteomes" id="UP000770661">
    <property type="component" value="Unassembled WGS sequence"/>
</dbReference>
<gene>
    <name evidence="5" type="primary">natd1</name>
    <name evidence="5" type="ORF">GWK47_053321</name>
</gene>
<protein>
    <recommendedName>
        <fullName evidence="2">Protein NATD1</fullName>
    </recommendedName>
    <alternativeName>
        <fullName evidence="3">N-acetyltransferase domain-containing protein 1</fullName>
    </alternativeName>
</protein>
<dbReference type="AlphaFoldDB" id="A0A8J5CRB4"/>
<proteinExistence type="inferred from homology"/>
<dbReference type="OrthoDB" id="74247at2759"/>
<keyword evidence="6" id="KW-1185">Reference proteome</keyword>
<dbReference type="InterPro" id="IPR016181">
    <property type="entry name" value="Acyl_CoA_acyltransferase"/>
</dbReference>
<dbReference type="InterPro" id="IPR045057">
    <property type="entry name" value="Gcn5-rel_NAT"/>
</dbReference>
<evidence type="ECO:0000256" key="2">
    <source>
        <dbReference type="ARBA" id="ARBA00020243"/>
    </source>
</evidence>